<keyword evidence="2" id="KW-0964">Secreted</keyword>
<dbReference type="GO" id="GO:0010227">
    <property type="term" value="P:floral organ abscission"/>
    <property type="evidence" value="ECO:0007669"/>
    <property type="project" value="InterPro"/>
</dbReference>
<dbReference type="PANTHER" id="PTHR33599:SF20">
    <property type="entry name" value="PROTEIN IDA"/>
    <property type="match status" value="1"/>
</dbReference>
<keyword evidence="7" id="KW-1185">Reference proteome</keyword>
<evidence type="ECO:0000256" key="1">
    <source>
        <dbReference type="ARBA" id="ARBA00004239"/>
    </source>
</evidence>
<feature type="chain" id="PRO_5036448446" evidence="5">
    <location>
        <begin position="24"/>
        <end position="73"/>
    </location>
</feature>
<dbReference type="PANTHER" id="PTHR33599">
    <property type="entry name" value="PROTEIN IDA-LIKE 5"/>
    <property type="match status" value="1"/>
</dbReference>
<dbReference type="AlphaFoldDB" id="A0A8X8AWQ2"/>
<evidence type="ECO:0000256" key="5">
    <source>
        <dbReference type="SAM" id="SignalP"/>
    </source>
</evidence>
<evidence type="ECO:0000313" key="7">
    <source>
        <dbReference type="Proteomes" id="UP000886595"/>
    </source>
</evidence>
<keyword evidence="3 5" id="KW-0732">Signal</keyword>
<evidence type="ECO:0000256" key="4">
    <source>
        <dbReference type="SAM" id="MobiDB-lite"/>
    </source>
</evidence>
<dbReference type="Proteomes" id="UP000886595">
    <property type="component" value="Unassembled WGS sequence"/>
</dbReference>
<accession>A0A8X8AWQ2</accession>
<proteinExistence type="predicted"/>
<dbReference type="OrthoDB" id="994133at2759"/>
<sequence length="73" mass="7947">MAPCRTMVVLCLILFVAASGTSARIGITTMEMKNRKSLGFKRSYIFGYLPKGVPIPPSGPSKRHNSLVDSLPH</sequence>
<comment type="subcellular location">
    <subcellularLocation>
        <location evidence="1">Secreted</location>
        <location evidence="1">Extracellular space</location>
    </subcellularLocation>
</comment>
<dbReference type="GO" id="GO:0005576">
    <property type="term" value="C:extracellular region"/>
    <property type="evidence" value="ECO:0007669"/>
    <property type="project" value="UniProtKB-SubCell"/>
</dbReference>
<feature type="signal peptide" evidence="5">
    <location>
        <begin position="1"/>
        <end position="23"/>
    </location>
</feature>
<evidence type="ECO:0000256" key="2">
    <source>
        <dbReference type="ARBA" id="ARBA00022525"/>
    </source>
</evidence>
<dbReference type="InterPro" id="IPR039639">
    <property type="entry name" value="IDA-like"/>
</dbReference>
<dbReference type="EMBL" id="JAAMPC010000005">
    <property type="protein sequence ID" value="KAG2312852.1"/>
    <property type="molecule type" value="Genomic_DNA"/>
</dbReference>
<evidence type="ECO:0000256" key="3">
    <source>
        <dbReference type="ARBA" id="ARBA00022729"/>
    </source>
</evidence>
<feature type="region of interest" description="Disordered" evidence="4">
    <location>
        <begin position="53"/>
        <end position="73"/>
    </location>
</feature>
<comment type="caution">
    <text evidence="6">The sequence shown here is derived from an EMBL/GenBank/DDBJ whole genome shotgun (WGS) entry which is preliminary data.</text>
</comment>
<organism evidence="6 7">
    <name type="scientific">Brassica carinata</name>
    <name type="common">Ethiopian mustard</name>
    <name type="synonym">Abyssinian cabbage</name>
    <dbReference type="NCBI Taxonomy" id="52824"/>
    <lineage>
        <taxon>Eukaryota</taxon>
        <taxon>Viridiplantae</taxon>
        <taxon>Streptophyta</taxon>
        <taxon>Embryophyta</taxon>
        <taxon>Tracheophyta</taxon>
        <taxon>Spermatophyta</taxon>
        <taxon>Magnoliopsida</taxon>
        <taxon>eudicotyledons</taxon>
        <taxon>Gunneridae</taxon>
        <taxon>Pentapetalae</taxon>
        <taxon>rosids</taxon>
        <taxon>malvids</taxon>
        <taxon>Brassicales</taxon>
        <taxon>Brassicaceae</taxon>
        <taxon>Brassiceae</taxon>
        <taxon>Brassica</taxon>
    </lineage>
</organism>
<name>A0A8X8AWQ2_BRACI</name>
<protein>
    <submittedName>
        <fullName evidence="6">Uncharacterized protein</fullName>
    </submittedName>
</protein>
<gene>
    <name evidence="6" type="ORF">Bca52824_024409</name>
</gene>
<evidence type="ECO:0000313" key="6">
    <source>
        <dbReference type="EMBL" id="KAG2312852.1"/>
    </source>
</evidence>
<reference evidence="6 7" key="1">
    <citation type="submission" date="2020-02" db="EMBL/GenBank/DDBJ databases">
        <authorList>
            <person name="Ma Q."/>
            <person name="Huang Y."/>
            <person name="Song X."/>
            <person name="Pei D."/>
        </authorList>
    </citation>
    <scope>NUCLEOTIDE SEQUENCE [LARGE SCALE GENOMIC DNA]</scope>
    <source>
        <strain evidence="6">Sxm20200214</strain>
        <tissue evidence="6">Leaf</tissue>
    </source>
</reference>